<dbReference type="AlphaFoldDB" id="A0A934N8G5"/>
<reference evidence="2" key="1">
    <citation type="submission" date="2020-10" db="EMBL/GenBank/DDBJ databases">
        <title>Ca. Dormibacterota MAGs.</title>
        <authorList>
            <person name="Montgomery K."/>
        </authorList>
    </citation>
    <scope>NUCLEOTIDE SEQUENCE [LARGE SCALE GENOMIC DNA]</scope>
    <source>
        <strain evidence="2">SC8812_S17_10</strain>
    </source>
</reference>
<accession>A0A934N8G5</accession>
<keyword evidence="1" id="KW-0472">Membrane</keyword>
<protein>
    <recommendedName>
        <fullName evidence="4">UsfY protein</fullName>
    </recommendedName>
</protein>
<evidence type="ECO:0000313" key="2">
    <source>
        <dbReference type="EMBL" id="MBJ7597574.1"/>
    </source>
</evidence>
<evidence type="ECO:0000313" key="3">
    <source>
        <dbReference type="Proteomes" id="UP000612893"/>
    </source>
</evidence>
<organism evidence="2 3">
    <name type="scientific">Candidatus Nephthysia bennettiae</name>
    <dbReference type="NCBI Taxonomy" id="3127016"/>
    <lineage>
        <taxon>Bacteria</taxon>
        <taxon>Bacillati</taxon>
        <taxon>Candidatus Dormiibacterota</taxon>
        <taxon>Candidatus Dormibacteria</taxon>
        <taxon>Candidatus Dormibacterales</taxon>
        <taxon>Candidatus Dormibacteraceae</taxon>
        <taxon>Candidatus Nephthysia</taxon>
    </lineage>
</organism>
<keyword evidence="3" id="KW-1185">Reference proteome</keyword>
<proteinExistence type="predicted"/>
<feature type="transmembrane region" description="Helical" evidence="1">
    <location>
        <begin position="12"/>
        <end position="34"/>
    </location>
</feature>
<keyword evidence="1" id="KW-1133">Transmembrane helix</keyword>
<evidence type="ECO:0008006" key="4">
    <source>
        <dbReference type="Google" id="ProtNLM"/>
    </source>
</evidence>
<evidence type="ECO:0000256" key="1">
    <source>
        <dbReference type="SAM" id="Phobius"/>
    </source>
</evidence>
<gene>
    <name evidence="2" type="ORF">JF922_05750</name>
</gene>
<dbReference type="EMBL" id="JAEKNR010000068">
    <property type="protein sequence ID" value="MBJ7597574.1"/>
    <property type="molecule type" value="Genomic_DNA"/>
</dbReference>
<dbReference type="Proteomes" id="UP000612893">
    <property type="component" value="Unassembled WGS sequence"/>
</dbReference>
<feature type="transmembrane region" description="Helical" evidence="1">
    <location>
        <begin position="40"/>
        <end position="64"/>
    </location>
</feature>
<keyword evidence="1" id="KW-0812">Transmembrane</keyword>
<sequence length="83" mass="9096">MNTLDLSEVRYSLYFWPAVALSGIAVFFFGWAALISTQNWVGQAIWGAAATLIAMTLLFTAIRASDRTVTQRRRSAGPTIGAR</sequence>
<comment type="caution">
    <text evidence="2">The sequence shown here is derived from an EMBL/GenBank/DDBJ whole genome shotgun (WGS) entry which is preliminary data.</text>
</comment>
<name>A0A934N8G5_9BACT</name>
<dbReference type="RefSeq" id="WP_338199915.1">
    <property type="nucleotide sequence ID" value="NZ_JAEKNR010000068.1"/>
</dbReference>